<keyword evidence="5 7" id="KW-1133">Transmembrane helix</keyword>
<evidence type="ECO:0000256" key="3">
    <source>
        <dbReference type="ARBA" id="ARBA00022475"/>
    </source>
</evidence>
<dbReference type="InterPro" id="IPR000515">
    <property type="entry name" value="MetI-like"/>
</dbReference>
<accession>A0A1U9YZC3</accession>
<keyword evidence="2 7" id="KW-0813">Transport</keyword>
<keyword evidence="6 7" id="KW-0472">Membrane</keyword>
<dbReference type="EMBL" id="CP020330">
    <property type="protein sequence ID" value="AQZ50730.1"/>
    <property type="molecule type" value="Genomic_DNA"/>
</dbReference>
<dbReference type="eggNOG" id="COG1175">
    <property type="taxonomic scope" value="Bacteria"/>
</dbReference>
<evidence type="ECO:0000256" key="5">
    <source>
        <dbReference type="ARBA" id="ARBA00022989"/>
    </source>
</evidence>
<dbReference type="Pfam" id="PF00528">
    <property type="entry name" value="BPD_transp_1"/>
    <property type="match status" value="1"/>
</dbReference>
<proteinExistence type="inferred from homology"/>
<comment type="similarity">
    <text evidence="7">Belongs to the binding-protein-dependent transport system permease family.</text>
</comment>
<feature type="transmembrane region" description="Helical" evidence="7">
    <location>
        <begin position="120"/>
        <end position="141"/>
    </location>
</feature>
<protein>
    <submittedName>
        <fullName evidence="9">Lactose transport system permease protein LacF</fullName>
    </submittedName>
</protein>
<comment type="subcellular location">
    <subcellularLocation>
        <location evidence="1 7">Cell membrane</location>
        <topology evidence="1 7">Multi-pass membrane protein</topology>
    </subcellularLocation>
</comment>
<dbReference type="RefSeq" id="WP_018064984.1">
    <property type="nucleotide sequence ID" value="NZ_AQWH01000010.1"/>
</dbReference>
<feature type="transmembrane region" description="Helical" evidence="7">
    <location>
        <begin position="87"/>
        <end position="108"/>
    </location>
</feature>
<keyword evidence="10" id="KW-1185">Reference proteome</keyword>
<dbReference type="STRING" id="1122214.Mame_01368"/>
<evidence type="ECO:0000256" key="2">
    <source>
        <dbReference type="ARBA" id="ARBA00022448"/>
    </source>
</evidence>
<evidence type="ECO:0000259" key="8">
    <source>
        <dbReference type="PROSITE" id="PS50928"/>
    </source>
</evidence>
<evidence type="ECO:0000256" key="1">
    <source>
        <dbReference type="ARBA" id="ARBA00004651"/>
    </source>
</evidence>
<feature type="transmembrane region" description="Helical" evidence="7">
    <location>
        <begin position="281"/>
        <end position="301"/>
    </location>
</feature>
<gene>
    <name evidence="9" type="primary">lacF_4</name>
    <name evidence="9" type="ORF">Mame_01368</name>
</gene>
<keyword evidence="4 7" id="KW-0812">Transmembrane</keyword>
<dbReference type="PANTHER" id="PTHR30193">
    <property type="entry name" value="ABC TRANSPORTER PERMEASE PROTEIN"/>
    <property type="match status" value="1"/>
</dbReference>
<dbReference type="KEGG" id="mmed:Mame_01368"/>
<sequence length="307" mass="34737">MPETQFTTATPRRPRRGRVRRKQLVGLLFVAPAVALVTVFFVIPLCMTFWMSLHNWPLMGAPRFIGLGNYAQMLHDSQFWSSLRFTVFYTLIVTVVLFAVAFPLAIFVEKPDAMTRFYRTAYFLPYVVGFGSASLLWVWLMNVDSGLFSQLAWRLGLTEKPVNLLASFDTTFISIIVMVVWKTVGFNMIILLTGLQGISTEVQEAARVDGASSWQRFRRITLPLMRRTIALALILSVSGSMLAFDQFYIISDGGPQNQTITTVFWIFSQSFMSFHLGYGSALSMVLLLILVTISVIQLRLLRNPEGM</sequence>
<evidence type="ECO:0000256" key="6">
    <source>
        <dbReference type="ARBA" id="ARBA00023136"/>
    </source>
</evidence>
<dbReference type="Gene3D" id="1.10.3720.10">
    <property type="entry name" value="MetI-like"/>
    <property type="match status" value="1"/>
</dbReference>
<dbReference type="OrthoDB" id="7375219at2"/>
<feature type="transmembrane region" description="Helical" evidence="7">
    <location>
        <begin position="161"/>
        <end position="181"/>
    </location>
</feature>
<dbReference type="InterPro" id="IPR035906">
    <property type="entry name" value="MetI-like_sf"/>
</dbReference>
<feature type="domain" description="ABC transmembrane type-1" evidence="8">
    <location>
        <begin position="83"/>
        <end position="297"/>
    </location>
</feature>
<dbReference type="InterPro" id="IPR051393">
    <property type="entry name" value="ABC_transporter_permease"/>
</dbReference>
<dbReference type="GO" id="GO:0055085">
    <property type="term" value="P:transmembrane transport"/>
    <property type="evidence" value="ECO:0007669"/>
    <property type="project" value="InterPro"/>
</dbReference>
<keyword evidence="3" id="KW-1003">Cell membrane</keyword>
<dbReference type="PROSITE" id="PS50928">
    <property type="entry name" value="ABC_TM1"/>
    <property type="match status" value="1"/>
</dbReference>
<name>A0A1U9YZC3_9HYPH</name>
<dbReference type="Proteomes" id="UP000191135">
    <property type="component" value="Chromosome"/>
</dbReference>
<feature type="transmembrane region" description="Helical" evidence="7">
    <location>
        <begin position="228"/>
        <end position="249"/>
    </location>
</feature>
<dbReference type="GO" id="GO:0005886">
    <property type="term" value="C:plasma membrane"/>
    <property type="evidence" value="ECO:0007669"/>
    <property type="project" value="UniProtKB-SubCell"/>
</dbReference>
<evidence type="ECO:0000256" key="7">
    <source>
        <dbReference type="RuleBase" id="RU363032"/>
    </source>
</evidence>
<dbReference type="SUPFAM" id="SSF161098">
    <property type="entry name" value="MetI-like"/>
    <property type="match status" value="1"/>
</dbReference>
<evidence type="ECO:0000256" key="4">
    <source>
        <dbReference type="ARBA" id="ARBA00022692"/>
    </source>
</evidence>
<organism evidence="9 10">
    <name type="scientific">Martelella mediterranea DSM 17316</name>
    <dbReference type="NCBI Taxonomy" id="1122214"/>
    <lineage>
        <taxon>Bacteria</taxon>
        <taxon>Pseudomonadati</taxon>
        <taxon>Pseudomonadota</taxon>
        <taxon>Alphaproteobacteria</taxon>
        <taxon>Hyphomicrobiales</taxon>
        <taxon>Aurantimonadaceae</taxon>
        <taxon>Martelella</taxon>
    </lineage>
</organism>
<dbReference type="CDD" id="cd06261">
    <property type="entry name" value="TM_PBP2"/>
    <property type="match status" value="1"/>
</dbReference>
<dbReference type="PANTHER" id="PTHR30193:SF41">
    <property type="entry name" value="DIACETYLCHITOBIOSE UPTAKE SYSTEM PERMEASE PROTEIN NGCF"/>
    <property type="match status" value="1"/>
</dbReference>
<dbReference type="AlphaFoldDB" id="A0A1U9YZC3"/>
<evidence type="ECO:0000313" key="10">
    <source>
        <dbReference type="Proteomes" id="UP000191135"/>
    </source>
</evidence>
<feature type="transmembrane region" description="Helical" evidence="7">
    <location>
        <begin position="24"/>
        <end position="50"/>
    </location>
</feature>
<evidence type="ECO:0000313" key="9">
    <source>
        <dbReference type="EMBL" id="AQZ50730.1"/>
    </source>
</evidence>
<reference evidence="9 10" key="1">
    <citation type="submission" date="2017-03" db="EMBL/GenBank/DDBJ databases">
        <title>Foreign affairs: Plasmid Transfer between Roseobacters and Rhizobia.</title>
        <authorList>
            <person name="Bartling P."/>
            <person name="Bunk B."/>
            <person name="Overmann J."/>
            <person name="Brinkmann H."/>
            <person name="Petersen J."/>
        </authorList>
    </citation>
    <scope>NUCLEOTIDE SEQUENCE [LARGE SCALE GENOMIC DNA]</scope>
    <source>
        <strain evidence="9 10">MACL11</strain>
    </source>
</reference>